<evidence type="ECO:0000256" key="1">
    <source>
        <dbReference type="ARBA" id="ARBA00008931"/>
    </source>
</evidence>
<name>A0A1J5TC67_9ARCH</name>
<keyword evidence="2 4" id="KW-0689">Ribosomal protein</keyword>
<dbReference type="SUPFAM" id="SSF54686">
    <property type="entry name" value="Ribosomal protein L16p/L10e"/>
    <property type="match status" value="1"/>
</dbReference>
<sequence length="167" mass="18585">MAKKNPAHMFRGKKRAYTRKEYIGGVPASRITQFDVGDKIADFSVEVTLSAKEECLVRHNALESARVTANRYIQTHAGRDGYHLKVRTYPHHVLRHNKIAQGAGADRVSMGMRKSFGRTVGTAARVKSGQKLITLRTSDAFVSEAKEALRKSSHKLPTPCNIVVNQK</sequence>
<dbReference type="InterPro" id="IPR001197">
    <property type="entry name" value="Ribosomal_uL16_euk_arch"/>
</dbReference>
<dbReference type="InterPro" id="IPR022981">
    <property type="entry name" value="Ribosomal_uL16_arc"/>
</dbReference>
<dbReference type="Gene3D" id="3.90.1170.10">
    <property type="entry name" value="Ribosomal protein L10e/L16"/>
    <property type="match status" value="1"/>
</dbReference>
<dbReference type="EMBL" id="MIZA01000020">
    <property type="protein sequence ID" value="OIR18511.1"/>
    <property type="molecule type" value="Genomic_DNA"/>
</dbReference>
<evidence type="ECO:0000256" key="4">
    <source>
        <dbReference type="HAMAP-Rule" id="MF_00448"/>
    </source>
</evidence>
<dbReference type="InterPro" id="IPR016180">
    <property type="entry name" value="Ribosomal_uL16_dom"/>
</dbReference>
<evidence type="ECO:0000256" key="3">
    <source>
        <dbReference type="ARBA" id="ARBA00023274"/>
    </source>
</evidence>
<dbReference type="GO" id="GO:0005840">
    <property type="term" value="C:ribosome"/>
    <property type="evidence" value="ECO:0007669"/>
    <property type="project" value="UniProtKB-KW"/>
</dbReference>
<dbReference type="GO" id="GO:0003735">
    <property type="term" value="F:structural constituent of ribosome"/>
    <property type="evidence" value="ECO:0007669"/>
    <property type="project" value="InterPro"/>
</dbReference>
<dbReference type="PIRSF" id="PIRSF005590">
    <property type="entry name" value="Ribosomal_L10"/>
    <property type="match status" value="1"/>
</dbReference>
<dbReference type="Proteomes" id="UP000183080">
    <property type="component" value="Unassembled WGS sequence"/>
</dbReference>
<evidence type="ECO:0000313" key="5">
    <source>
        <dbReference type="EMBL" id="OIR18511.1"/>
    </source>
</evidence>
<comment type="similarity">
    <text evidence="1 4">Belongs to the universal ribosomal protein uL16 family.</text>
</comment>
<dbReference type="InterPro" id="IPR047873">
    <property type="entry name" value="Ribosomal_uL16"/>
</dbReference>
<dbReference type="AlphaFoldDB" id="A0A1J5TC67"/>
<comment type="caution">
    <text evidence="5">The sequence shown here is derived from an EMBL/GenBank/DDBJ whole genome shotgun (WGS) entry which is preliminary data.</text>
</comment>
<dbReference type="CDD" id="cd01433">
    <property type="entry name" value="Ribosomal_L16_L10e"/>
    <property type="match status" value="1"/>
</dbReference>
<dbReference type="PANTHER" id="PTHR11726">
    <property type="entry name" value="60S RIBOSOMAL PROTEIN L10"/>
    <property type="match status" value="1"/>
</dbReference>
<accession>A0A1J5TC67</accession>
<gene>
    <name evidence="4" type="primary">rpl10e</name>
    <name evidence="5" type="ORF">BD935_01770</name>
</gene>
<dbReference type="InterPro" id="IPR036920">
    <property type="entry name" value="Ribosomal_uL16_sf"/>
</dbReference>
<evidence type="ECO:0000313" key="6">
    <source>
        <dbReference type="Proteomes" id="UP000183080"/>
    </source>
</evidence>
<dbReference type="GO" id="GO:1990904">
    <property type="term" value="C:ribonucleoprotein complex"/>
    <property type="evidence" value="ECO:0007669"/>
    <property type="project" value="UniProtKB-KW"/>
</dbReference>
<dbReference type="NCBIfam" id="NF003239">
    <property type="entry name" value="PRK04199.1-4"/>
    <property type="match status" value="1"/>
</dbReference>
<dbReference type="GO" id="GO:0006412">
    <property type="term" value="P:translation"/>
    <property type="evidence" value="ECO:0007669"/>
    <property type="project" value="UniProtKB-UniRule"/>
</dbReference>
<keyword evidence="3 4" id="KW-0687">Ribonucleoprotein</keyword>
<organism evidence="5 6">
    <name type="scientific">Marine Group III euryarchaeote CG-Epi1</name>
    <dbReference type="NCBI Taxonomy" id="1888995"/>
    <lineage>
        <taxon>Archaea</taxon>
        <taxon>Methanobacteriati</taxon>
        <taxon>Thermoplasmatota</taxon>
        <taxon>Thermoplasmata</taxon>
        <taxon>Candidatus Thermoprofundales</taxon>
    </lineage>
</organism>
<dbReference type="STRING" id="1888995.BD935_01770"/>
<dbReference type="Pfam" id="PF00252">
    <property type="entry name" value="Ribosomal_L16"/>
    <property type="match status" value="1"/>
</dbReference>
<protein>
    <recommendedName>
        <fullName evidence="4">Large ribosomal subunit protein uL16</fullName>
    </recommendedName>
</protein>
<dbReference type="HAMAP" id="MF_00448">
    <property type="entry name" value="Ribosomal_uL16_arch"/>
    <property type="match status" value="1"/>
</dbReference>
<reference evidence="5 6" key="1">
    <citation type="submission" date="2016-08" db="EMBL/GenBank/DDBJ databases">
        <title>New Insights into Marine Group III Euryarchaeota, from dark to light.</title>
        <authorList>
            <person name="Haro-Moreno J.M."/>
            <person name="Rodriguez-Valera F."/>
            <person name="Lopez-Garcia P."/>
            <person name="Moreira D."/>
            <person name="Martin-Cuadrado A.B."/>
        </authorList>
    </citation>
    <scope>NUCLEOTIDE SEQUENCE [LARGE SCALE GENOMIC DNA]</scope>
    <source>
        <strain evidence="5">CG-Epi1</strain>
    </source>
</reference>
<proteinExistence type="inferred from homology"/>
<evidence type="ECO:0000256" key="2">
    <source>
        <dbReference type="ARBA" id="ARBA00022980"/>
    </source>
</evidence>